<dbReference type="PANTHER" id="PTHR31323">
    <property type="entry name" value="MECHANOSENSITIVE ION CHANNEL PROTEIN MSY2"/>
    <property type="match status" value="1"/>
</dbReference>
<dbReference type="InterPro" id="IPR018247">
    <property type="entry name" value="EF_Hand_1_Ca_BS"/>
</dbReference>
<dbReference type="GO" id="GO:0016020">
    <property type="term" value="C:membrane"/>
    <property type="evidence" value="ECO:0007669"/>
    <property type="project" value="UniProtKB-SubCell"/>
</dbReference>
<dbReference type="AlphaFoldDB" id="A0A6A6GV01"/>
<feature type="transmembrane region" description="Helical" evidence="13">
    <location>
        <begin position="500"/>
        <end position="525"/>
    </location>
</feature>
<gene>
    <name evidence="15" type="ORF">EV356DRAFT_511022</name>
</gene>
<protein>
    <recommendedName>
        <fullName evidence="14">EF-hand domain-containing protein</fullName>
    </recommendedName>
</protein>
<dbReference type="GO" id="GO:0006874">
    <property type="term" value="P:intracellular calcium ion homeostasis"/>
    <property type="evidence" value="ECO:0007669"/>
    <property type="project" value="TreeGrafter"/>
</dbReference>
<evidence type="ECO:0000259" key="14">
    <source>
        <dbReference type="PROSITE" id="PS50222"/>
    </source>
</evidence>
<feature type="compositionally biased region" description="Basic and acidic residues" evidence="12">
    <location>
        <begin position="1007"/>
        <end position="1016"/>
    </location>
</feature>
<feature type="compositionally biased region" description="Basic and acidic residues" evidence="12">
    <location>
        <begin position="1042"/>
        <end position="1058"/>
    </location>
</feature>
<feature type="region of interest" description="Disordered" evidence="12">
    <location>
        <begin position="1"/>
        <end position="73"/>
    </location>
</feature>
<feature type="region of interest" description="Disordered" evidence="12">
    <location>
        <begin position="986"/>
        <end position="1058"/>
    </location>
</feature>
<dbReference type="Pfam" id="PF00924">
    <property type="entry name" value="MS_channel_2nd"/>
    <property type="match status" value="1"/>
</dbReference>
<evidence type="ECO:0000256" key="8">
    <source>
        <dbReference type="ARBA" id="ARBA00022989"/>
    </source>
</evidence>
<evidence type="ECO:0000256" key="10">
    <source>
        <dbReference type="ARBA" id="ARBA00023303"/>
    </source>
</evidence>
<evidence type="ECO:0000256" key="2">
    <source>
        <dbReference type="ARBA" id="ARBA00008017"/>
    </source>
</evidence>
<evidence type="ECO:0000256" key="7">
    <source>
        <dbReference type="ARBA" id="ARBA00022967"/>
    </source>
</evidence>
<dbReference type="InterPro" id="IPR011992">
    <property type="entry name" value="EF-hand-dom_pair"/>
</dbReference>
<feature type="transmembrane region" description="Helical" evidence="13">
    <location>
        <begin position="197"/>
        <end position="216"/>
    </location>
</feature>
<keyword evidence="4" id="KW-0107">Calcium channel</keyword>
<keyword evidence="6" id="KW-0106">Calcium</keyword>
<evidence type="ECO:0000256" key="9">
    <source>
        <dbReference type="ARBA" id="ARBA00023136"/>
    </source>
</evidence>
<evidence type="ECO:0000256" key="5">
    <source>
        <dbReference type="ARBA" id="ARBA00022692"/>
    </source>
</evidence>
<feature type="compositionally biased region" description="Low complexity" evidence="12">
    <location>
        <begin position="858"/>
        <end position="877"/>
    </location>
</feature>
<feature type="transmembrane region" description="Helical" evidence="13">
    <location>
        <begin position="286"/>
        <end position="309"/>
    </location>
</feature>
<dbReference type="FunFam" id="1.10.238.10:FF:000345">
    <property type="entry name" value="Mechanosensitive ion channel protein"/>
    <property type="match status" value="1"/>
</dbReference>
<dbReference type="PROSITE" id="PS00018">
    <property type="entry name" value="EF_HAND_1"/>
    <property type="match status" value="1"/>
</dbReference>
<dbReference type="Pfam" id="PF25886">
    <property type="entry name" value="Msy1"/>
    <property type="match status" value="1"/>
</dbReference>
<keyword evidence="5 13" id="KW-0812">Transmembrane</keyword>
<dbReference type="InterPro" id="IPR006685">
    <property type="entry name" value="MscS_channel_2nd"/>
</dbReference>
<evidence type="ECO:0000256" key="1">
    <source>
        <dbReference type="ARBA" id="ARBA00004370"/>
    </source>
</evidence>
<name>A0A6A6GV01_VIRVR</name>
<accession>A0A6A6GV01</accession>
<sequence length="1058" mass="116918">MVSPVDEKADPVYKTNFDHDRSSEEEGTMVDNNSDHNGGSPDNNHLRVNTDGQGEDGPLRMRQSPSQSREEAHRLDDELAMLQVERQISQPVDSEQIGRIASGTRERSMRRSRSRRDDTVDDFDIATNPLHEKAAIYKPPEHPTTNIAKIFKKIHQSSFIVRWFFYITPVVLIILIPLLLGTFLFKNASVGGVKLMWFSIWLEIVWLTLWAGRLLAKTLPWPIGMTASLFTNNAKKWRDMAKQLEMPAAIFFWWLGIEVSFLPTMKSHHLDGNKATQDWERTMNKVLIAFFVGAILNFVEKIIIQLIAISFHLRTYQDRIDINKFQIGSLAKLYKFSKEKIAMEDSDFEPPSQPGSGTRTPGHLMESAQLHTKHAFSKFGDVAGRIAGDFTGRQVTSSHHPHQVVLALLNNTSGSQVLARRLYRTFAREETETVFSEDLRNAFENDEEADAAFTMFDKDMNGDISMEELEAVCVEIGRERKSITASLKDLDSVVGKLDDVFMFLVAVITILVFISLISTSAAGVLTSAGSAVLALSWLFSATAQEFLQSVIFVFVKHPFDVGDRVTIFGNAGKEMKGDDFFVKEISLLYTEFKKMEGHIVQAPNSYLNTIFILNQRRSGGLAEAVTITIKFGTTLEQIEQLRLRLLEFVKSEKREFQGNILTELRDIEEVHSLDLNVIFFYKSNWQNEGLRLARRNKFICALMVTMQDLHIEGPRMRYPGQKESFPVYLQNVPHISSGHSSHGGHPDNPGGTPIEEFPHEPLATLYEKPTSPSSLTPGGRPHSNTDATTASTDSRFPTTTHPSILRHRQPSSASARPRGESLSQMNRRVDFSLGMKDIASGDMAGDVYEARTPRFRLPTPSSGDPTAASSPSPSRGRASSDRGAGGSRGRASIDVASGASRDGSRVSPFMVPASAPPLPPNPGRIARTATENLERNRVGGGGRNRFFGRRRGASLLERDPEIGVGAVGMADIPEELLRPGAAAAGIGGAGSRLDPRMGLLSSGAVRRSADDGERRLGSSKSSPGVVTGTGERAEGIGALFPQDEKTGGGEEWPGLDRR</sequence>
<comment type="similarity">
    <text evidence="2">Belongs to the MscS (TC 1.A.23) family.</text>
</comment>
<dbReference type="SUPFAM" id="SSF50182">
    <property type="entry name" value="Sm-like ribonucleoproteins"/>
    <property type="match status" value="1"/>
</dbReference>
<dbReference type="PROSITE" id="PS50222">
    <property type="entry name" value="EF_HAND_2"/>
    <property type="match status" value="1"/>
</dbReference>
<evidence type="ECO:0000313" key="16">
    <source>
        <dbReference type="Proteomes" id="UP000800092"/>
    </source>
</evidence>
<feature type="region of interest" description="Disordered" evidence="12">
    <location>
        <begin position="854"/>
        <end position="926"/>
    </location>
</feature>
<organism evidence="15 16">
    <name type="scientific">Viridothelium virens</name>
    <name type="common">Speckled blister lichen</name>
    <name type="synonym">Trypethelium virens</name>
    <dbReference type="NCBI Taxonomy" id="1048519"/>
    <lineage>
        <taxon>Eukaryota</taxon>
        <taxon>Fungi</taxon>
        <taxon>Dikarya</taxon>
        <taxon>Ascomycota</taxon>
        <taxon>Pezizomycotina</taxon>
        <taxon>Dothideomycetes</taxon>
        <taxon>Dothideomycetes incertae sedis</taxon>
        <taxon>Trypetheliales</taxon>
        <taxon>Trypetheliaceae</taxon>
        <taxon>Viridothelium</taxon>
    </lineage>
</organism>
<feature type="transmembrane region" description="Helical" evidence="13">
    <location>
        <begin position="163"/>
        <end position="185"/>
    </location>
</feature>
<keyword evidence="7" id="KW-1278">Translocase</keyword>
<evidence type="ECO:0000256" key="11">
    <source>
        <dbReference type="ARBA" id="ARBA00036634"/>
    </source>
</evidence>
<dbReference type="SUPFAM" id="SSF47473">
    <property type="entry name" value="EF-hand"/>
    <property type="match status" value="1"/>
</dbReference>
<keyword evidence="3" id="KW-0813">Transport</keyword>
<dbReference type="InterPro" id="IPR023408">
    <property type="entry name" value="MscS_beta-dom_sf"/>
</dbReference>
<dbReference type="GO" id="GO:0005509">
    <property type="term" value="F:calcium ion binding"/>
    <property type="evidence" value="ECO:0007669"/>
    <property type="project" value="InterPro"/>
</dbReference>
<evidence type="ECO:0000313" key="15">
    <source>
        <dbReference type="EMBL" id="KAF2229320.1"/>
    </source>
</evidence>
<evidence type="ECO:0000256" key="6">
    <source>
        <dbReference type="ARBA" id="ARBA00022837"/>
    </source>
</evidence>
<feature type="region of interest" description="Disordered" evidence="12">
    <location>
        <begin position="733"/>
        <end position="828"/>
    </location>
</feature>
<dbReference type="Gene3D" id="1.10.238.10">
    <property type="entry name" value="EF-hand"/>
    <property type="match status" value="1"/>
</dbReference>
<dbReference type="EMBL" id="ML991867">
    <property type="protein sequence ID" value="KAF2229320.1"/>
    <property type="molecule type" value="Genomic_DNA"/>
</dbReference>
<dbReference type="Gene3D" id="2.30.30.60">
    <property type="match status" value="1"/>
</dbReference>
<reference evidence="15" key="1">
    <citation type="journal article" date="2020" name="Stud. Mycol.">
        <title>101 Dothideomycetes genomes: a test case for predicting lifestyles and emergence of pathogens.</title>
        <authorList>
            <person name="Haridas S."/>
            <person name="Albert R."/>
            <person name="Binder M."/>
            <person name="Bloem J."/>
            <person name="Labutti K."/>
            <person name="Salamov A."/>
            <person name="Andreopoulos B."/>
            <person name="Baker S."/>
            <person name="Barry K."/>
            <person name="Bills G."/>
            <person name="Bluhm B."/>
            <person name="Cannon C."/>
            <person name="Castanera R."/>
            <person name="Culley D."/>
            <person name="Daum C."/>
            <person name="Ezra D."/>
            <person name="Gonzalez J."/>
            <person name="Henrissat B."/>
            <person name="Kuo A."/>
            <person name="Liang C."/>
            <person name="Lipzen A."/>
            <person name="Lutzoni F."/>
            <person name="Magnuson J."/>
            <person name="Mondo S."/>
            <person name="Nolan M."/>
            <person name="Ohm R."/>
            <person name="Pangilinan J."/>
            <person name="Park H.-J."/>
            <person name="Ramirez L."/>
            <person name="Alfaro M."/>
            <person name="Sun H."/>
            <person name="Tritt A."/>
            <person name="Yoshinaga Y."/>
            <person name="Zwiers L.-H."/>
            <person name="Turgeon B."/>
            <person name="Goodwin S."/>
            <person name="Spatafora J."/>
            <person name="Crous P."/>
            <person name="Grigoriev I."/>
        </authorList>
    </citation>
    <scope>NUCLEOTIDE SEQUENCE</scope>
    <source>
        <strain evidence="15">Tuck. ex Michener</strain>
    </source>
</reference>
<feature type="domain" description="EF-hand" evidence="14">
    <location>
        <begin position="444"/>
        <end position="479"/>
    </location>
</feature>
<dbReference type="GO" id="GO:0005262">
    <property type="term" value="F:calcium channel activity"/>
    <property type="evidence" value="ECO:0007669"/>
    <property type="project" value="UniProtKB-KW"/>
</dbReference>
<dbReference type="InterPro" id="IPR058650">
    <property type="entry name" value="Msy1/2-like"/>
</dbReference>
<keyword evidence="9 13" id="KW-0472">Membrane</keyword>
<dbReference type="PANTHER" id="PTHR31323:SF15">
    <property type="entry name" value="MECHANOSENSITIVE ION CHANNEL PROTEIN MSY1"/>
    <property type="match status" value="1"/>
</dbReference>
<evidence type="ECO:0000256" key="12">
    <source>
        <dbReference type="SAM" id="MobiDB-lite"/>
    </source>
</evidence>
<keyword evidence="3" id="KW-0109">Calcium transport</keyword>
<keyword evidence="10" id="KW-0407">Ion channel</keyword>
<comment type="subcellular location">
    <subcellularLocation>
        <location evidence="1">Membrane</location>
    </subcellularLocation>
</comment>
<keyword evidence="16" id="KW-1185">Reference proteome</keyword>
<feature type="compositionally biased region" description="Polar residues" evidence="12">
    <location>
        <begin position="30"/>
        <end position="52"/>
    </location>
</feature>
<dbReference type="OrthoDB" id="544685at2759"/>
<evidence type="ECO:0000256" key="13">
    <source>
        <dbReference type="SAM" id="Phobius"/>
    </source>
</evidence>
<evidence type="ECO:0000256" key="3">
    <source>
        <dbReference type="ARBA" id="ARBA00022568"/>
    </source>
</evidence>
<dbReference type="InterPro" id="IPR002048">
    <property type="entry name" value="EF_hand_dom"/>
</dbReference>
<feature type="transmembrane region" description="Helical" evidence="13">
    <location>
        <begin position="246"/>
        <end position="266"/>
    </location>
</feature>
<keyword evidence="3" id="KW-0406">Ion transport</keyword>
<dbReference type="InterPro" id="IPR010920">
    <property type="entry name" value="LSM_dom_sf"/>
</dbReference>
<proteinExistence type="inferred from homology"/>
<dbReference type="Proteomes" id="UP000800092">
    <property type="component" value="Unassembled WGS sequence"/>
</dbReference>
<comment type="catalytic activity">
    <reaction evidence="11">
        <text>Ca(2+)(in) = Ca(2+)(out)</text>
        <dbReference type="Rhea" id="RHEA:29671"/>
        <dbReference type="ChEBI" id="CHEBI:29108"/>
    </reaction>
</comment>
<keyword evidence="8 13" id="KW-1133">Transmembrane helix</keyword>
<feature type="compositionally biased region" description="Basic and acidic residues" evidence="12">
    <location>
        <begin position="1"/>
        <end position="24"/>
    </location>
</feature>
<feature type="region of interest" description="Disordered" evidence="12">
    <location>
        <begin position="86"/>
        <end position="118"/>
    </location>
</feature>
<feature type="compositionally biased region" description="Low complexity" evidence="12">
    <location>
        <begin position="785"/>
        <end position="794"/>
    </location>
</feature>
<evidence type="ECO:0000256" key="4">
    <source>
        <dbReference type="ARBA" id="ARBA00022673"/>
    </source>
</evidence>